<dbReference type="Pfam" id="PF13649">
    <property type="entry name" value="Methyltransf_25"/>
    <property type="match status" value="1"/>
</dbReference>
<keyword evidence="5" id="KW-1185">Reference proteome</keyword>
<organism evidence="4 5">
    <name type="scientific">Jiangella aurantiaca</name>
    <dbReference type="NCBI Taxonomy" id="2530373"/>
    <lineage>
        <taxon>Bacteria</taxon>
        <taxon>Bacillati</taxon>
        <taxon>Actinomycetota</taxon>
        <taxon>Actinomycetes</taxon>
        <taxon>Jiangellales</taxon>
        <taxon>Jiangellaceae</taxon>
        <taxon>Jiangella</taxon>
    </lineage>
</organism>
<keyword evidence="1 4" id="KW-0489">Methyltransferase</keyword>
<dbReference type="Gene3D" id="3.40.50.150">
    <property type="entry name" value="Vaccinia Virus protein VP39"/>
    <property type="match status" value="1"/>
</dbReference>
<comment type="caution">
    <text evidence="4">The sequence shown here is derived from an EMBL/GenBank/DDBJ whole genome shotgun (WGS) entry which is preliminary data.</text>
</comment>
<dbReference type="PANTHER" id="PTHR43861:SF1">
    <property type="entry name" value="TRANS-ACONITATE 2-METHYLTRANSFERASE"/>
    <property type="match status" value="1"/>
</dbReference>
<dbReference type="CDD" id="cd02440">
    <property type="entry name" value="AdoMet_MTases"/>
    <property type="match status" value="1"/>
</dbReference>
<dbReference type="PANTHER" id="PTHR43861">
    <property type="entry name" value="TRANS-ACONITATE 2-METHYLTRANSFERASE-RELATED"/>
    <property type="match status" value="1"/>
</dbReference>
<dbReference type="GO" id="GO:0008168">
    <property type="term" value="F:methyltransferase activity"/>
    <property type="evidence" value="ECO:0007669"/>
    <property type="project" value="UniProtKB-KW"/>
</dbReference>
<evidence type="ECO:0000256" key="1">
    <source>
        <dbReference type="ARBA" id="ARBA00022603"/>
    </source>
</evidence>
<evidence type="ECO:0000259" key="3">
    <source>
        <dbReference type="Pfam" id="PF13649"/>
    </source>
</evidence>
<dbReference type="GO" id="GO:0032259">
    <property type="term" value="P:methylation"/>
    <property type="evidence" value="ECO:0007669"/>
    <property type="project" value="UniProtKB-KW"/>
</dbReference>
<evidence type="ECO:0000256" key="2">
    <source>
        <dbReference type="ARBA" id="ARBA00022679"/>
    </source>
</evidence>
<dbReference type="Proteomes" id="UP000295217">
    <property type="component" value="Unassembled WGS sequence"/>
</dbReference>
<accession>A0A4R5A119</accession>
<keyword evidence="2 4" id="KW-0808">Transferase</keyword>
<dbReference type="RefSeq" id="WP_132107745.1">
    <property type="nucleotide sequence ID" value="NZ_SMLB01000071.1"/>
</dbReference>
<name>A0A4R5A119_9ACTN</name>
<dbReference type="InterPro" id="IPR029063">
    <property type="entry name" value="SAM-dependent_MTases_sf"/>
</dbReference>
<sequence length="234" mass="25764">MTTTRAAWQLDEVASIGRENLDPAHVARYDDKEDAGAAREVALLESLGCGPESVVVDLGAGTGQFALAAAESFGRVVAVDPSPVMLARLRDSVRQRDSNLEVVEAGFLTYEHQGAAPDVVYSRWALHHLPDFWKSIALHRIRAMLPAGGLLRLSDVVFAFGVDEAEERIEAWCAAIGADHTEWTREDAEEHVRDEHSTYSWLLEPMIEAAGFEIRNAVYSEDRFVADYVLTAAP</sequence>
<dbReference type="EMBL" id="SMLB01000071">
    <property type="protein sequence ID" value="TDD64314.1"/>
    <property type="molecule type" value="Genomic_DNA"/>
</dbReference>
<evidence type="ECO:0000313" key="5">
    <source>
        <dbReference type="Proteomes" id="UP000295217"/>
    </source>
</evidence>
<dbReference type="SUPFAM" id="SSF53335">
    <property type="entry name" value="S-adenosyl-L-methionine-dependent methyltransferases"/>
    <property type="match status" value="1"/>
</dbReference>
<feature type="domain" description="Methyltransferase" evidence="3">
    <location>
        <begin position="55"/>
        <end position="149"/>
    </location>
</feature>
<reference evidence="4 5" key="1">
    <citation type="submission" date="2019-02" db="EMBL/GenBank/DDBJ databases">
        <title>Draft genome sequences of novel Actinobacteria.</title>
        <authorList>
            <person name="Sahin N."/>
            <person name="Ay H."/>
            <person name="Saygin H."/>
        </authorList>
    </citation>
    <scope>NUCLEOTIDE SEQUENCE [LARGE SCALE GENOMIC DNA]</scope>
    <source>
        <strain evidence="4 5">8K307</strain>
    </source>
</reference>
<evidence type="ECO:0000313" key="4">
    <source>
        <dbReference type="EMBL" id="TDD64314.1"/>
    </source>
</evidence>
<gene>
    <name evidence="4" type="ORF">E1262_28600</name>
</gene>
<dbReference type="AlphaFoldDB" id="A0A4R5A119"/>
<protein>
    <submittedName>
        <fullName evidence="4">Class I SAM-dependent methyltransferase</fullName>
    </submittedName>
</protein>
<dbReference type="OrthoDB" id="9797252at2"/>
<dbReference type="InterPro" id="IPR041698">
    <property type="entry name" value="Methyltransf_25"/>
</dbReference>
<proteinExistence type="predicted"/>